<evidence type="ECO:0000313" key="3">
    <source>
        <dbReference type="Proteomes" id="UP000327468"/>
    </source>
</evidence>
<sequence>MAKPIPIPMLNVLPPSSDNDSWSPSSSPLPRRRRIWDVTGKKRRTRAQEEGDPRDGDGAEDKKSEKTKRRSRSPVCVEGEGLVEEEASNSASFLLPPSRCSSPSIRRSRLSLRRLLAKDSDCESCRSILCPCCPIRLTNESSL</sequence>
<feature type="compositionally biased region" description="Low complexity" evidence="1">
    <location>
        <begin position="13"/>
        <end position="29"/>
    </location>
</feature>
<feature type="region of interest" description="Disordered" evidence="1">
    <location>
        <begin position="1"/>
        <end position="77"/>
    </location>
</feature>
<dbReference type="AlphaFoldDB" id="A0A5N5KRR1"/>
<feature type="compositionally biased region" description="Basic and acidic residues" evidence="1">
    <location>
        <begin position="35"/>
        <end position="64"/>
    </location>
</feature>
<dbReference type="EMBL" id="VFJC01000023">
    <property type="protein sequence ID" value="KAB5532818.1"/>
    <property type="molecule type" value="Genomic_DNA"/>
</dbReference>
<organism evidence="2 3">
    <name type="scientific">Pangasianodon hypophthalmus</name>
    <name type="common">Striped catfish</name>
    <name type="synonym">Helicophagus hypophthalmus</name>
    <dbReference type="NCBI Taxonomy" id="310915"/>
    <lineage>
        <taxon>Eukaryota</taxon>
        <taxon>Metazoa</taxon>
        <taxon>Chordata</taxon>
        <taxon>Craniata</taxon>
        <taxon>Vertebrata</taxon>
        <taxon>Euteleostomi</taxon>
        <taxon>Actinopterygii</taxon>
        <taxon>Neopterygii</taxon>
        <taxon>Teleostei</taxon>
        <taxon>Ostariophysi</taxon>
        <taxon>Siluriformes</taxon>
        <taxon>Pangasiidae</taxon>
        <taxon>Pangasianodon</taxon>
    </lineage>
</organism>
<reference evidence="2 3" key="1">
    <citation type="submission" date="2019-06" db="EMBL/GenBank/DDBJ databases">
        <title>A chromosome-scale genome assembly of the striped catfish, Pangasianodon hypophthalmus.</title>
        <authorList>
            <person name="Wen M."/>
            <person name="Zahm M."/>
            <person name="Roques C."/>
            <person name="Cabau C."/>
            <person name="Klopp C."/>
            <person name="Donnadieu C."/>
            <person name="Jouanno E."/>
            <person name="Avarre J.-C."/>
            <person name="Campet M."/>
            <person name="Ha T.T.T."/>
            <person name="Dugue R."/>
            <person name="Lampietro C."/>
            <person name="Louis A."/>
            <person name="Herpin A."/>
            <person name="Echchiki A."/>
            <person name="Berthelot C."/>
            <person name="Parey E."/>
            <person name="Roest-Crollius H."/>
            <person name="Braasch I."/>
            <person name="Postlethwait J."/>
            <person name="Bobe J."/>
            <person name="Montfort J."/>
            <person name="Bouchez O."/>
            <person name="Begum T."/>
            <person name="Schartl M."/>
            <person name="Guiguen Y."/>
        </authorList>
    </citation>
    <scope>NUCLEOTIDE SEQUENCE [LARGE SCALE GENOMIC DNA]</scope>
    <source>
        <strain evidence="2 3">Indonesia</strain>
        <tissue evidence="2">Blood</tissue>
    </source>
</reference>
<dbReference type="Proteomes" id="UP000327468">
    <property type="component" value="Chromosome 22"/>
</dbReference>
<gene>
    <name evidence="2" type="ORF">PHYPO_G00124550</name>
</gene>
<keyword evidence="3" id="KW-1185">Reference proteome</keyword>
<protein>
    <submittedName>
        <fullName evidence="2">Uncharacterized protein</fullName>
    </submittedName>
</protein>
<evidence type="ECO:0000313" key="2">
    <source>
        <dbReference type="EMBL" id="KAB5532818.1"/>
    </source>
</evidence>
<evidence type="ECO:0000256" key="1">
    <source>
        <dbReference type="SAM" id="MobiDB-lite"/>
    </source>
</evidence>
<name>A0A5N5KRR1_PANHP</name>
<proteinExistence type="predicted"/>
<comment type="caution">
    <text evidence="2">The sequence shown here is derived from an EMBL/GenBank/DDBJ whole genome shotgun (WGS) entry which is preliminary data.</text>
</comment>
<accession>A0A5N5KRR1</accession>